<proteinExistence type="predicted"/>
<sequence>MTSGDDPGGASHPLDQLAQIIGACFDPTTFDTGTFETGAFDGHGFDTGELDDVAAPTHWPSLPSADSAAEWTELRAWVEALQGRFAHLDHHVIPRCWWRHNDHVEALAALRDHERSSFAPTAPATAPLDWFRAQRDIAALLKAWTADLGCAAAHTDPPTPLRAVDNREWERFVTDDVARRREAEIEQAAQ</sequence>
<name>A0ABW9QQB1_9ACTN</name>
<accession>A0ABW9QQB1</accession>
<reference evidence="1 2" key="1">
    <citation type="submission" date="2019-11" db="EMBL/GenBank/DDBJ databases">
        <title>Acidiferrimicrobium australis gen. nov., sp. nov., an acidophilic and obligately heterotrophic, member of the Actinobacteria that catalyses dissimilatory oxido- reduction of iron isolated from metal-rich acidic water in Chile.</title>
        <authorList>
            <person name="Gonzalez D."/>
            <person name="Huber K."/>
            <person name="Hedrich S."/>
            <person name="Rojas-Villalobos C."/>
            <person name="Quatrini R."/>
            <person name="Dinamarca M.A."/>
            <person name="Schwarz A."/>
            <person name="Canales C."/>
            <person name="Nancucheo I."/>
        </authorList>
    </citation>
    <scope>NUCLEOTIDE SEQUENCE [LARGE SCALE GENOMIC DNA]</scope>
    <source>
        <strain evidence="1 2">USS-CCA1</strain>
    </source>
</reference>
<organism evidence="1 2">
    <name type="scientific">Acidiferrimicrobium australe</name>
    <dbReference type="NCBI Taxonomy" id="2664430"/>
    <lineage>
        <taxon>Bacteria</taxon>
        <taxon>Bacillati</taxon>
        <taxon>Actinomycetota</taxon>
        <taxon>Acidimicrobiia</taxon>
        <taxon>Acidimicrobiales</taxon>
        <taxon>Acidimicrobiaceae</taxon>
        <taxon>Acidiferrimicrobium</taxon>
    </lineage>
</organism>
<dbReference type="Proteomes" id="UP000437736">
    <property type="component" value="Unassembled WGS sequence"/>
</dbReference>
<keyword evidence="2" id="KW-1185">Reference proteome</keyword>
<evidence type="ECO:0000313" key="2">
    <source>
        <dbReference type="Proteomes" id="UP000437736"/>
    </source>
</evidence>
<dbReference type="EMBL" id="WJHE01000114">
    <property type="protein sequence ID" value="MST31678.1"/>
    <property type="molecule type" value="Genomic_DNA"/>
</dbReference>
<protein>
    <submittedName>
        <fullName evidence="1">Uncharacterized protein</fullName>
    </submittedName>
</protein>
<evidence type="ECO:0000313" key="1">
    <source>
        <dbReference type="EMBL" id="MST31678.1"/>
    </source>
</evidence>
<comment type="caution">
    <text evidence="1">The sequence shown here is derived from an EMBL/GenBank/DDBJ whole genome shotgun (WGS) entry which is preliminary data.</text>
</comment>
<gene>
    <name evidence="1" type="ORF">GHK86_02910</name>
</gene>